<comment type="caution">
    <text evidence="9">The sequence shown here is derived from an EMBL/GenBank/DDBJ whole genome shotgun (WGS) entry which is preliminary data.</text>
</comment>
<evidence type="ECO:0000256" key="4">
    <source>
        <dbReference type="ARBA" id="ARBA00023004"/>
    </source>
</evidence>
<dbReference type="Gene3D" id="1.10.132.20">
    <property type="entry name" value="Ribosome-recycling factor"/>
    <property type="match status" value="1"/>
</dbReference>
<dbReference type="InterPro" id="IPR009056">
    <property type="entry name" value="Cyt_c-like_dom"/>
</dbReference>
<dbReference type="InterPro" id="IPR002661">
    <property type="entry name" value="Ribosome_recyc_fac"/>
</dbReference>
<dbReference type="GO" id="GO:0046872">
    <property type="term" value="F:metal ion binding"/>
    <property type="evidence" value="ECO:0007669"/>
    <property type="project" value="UniProtKB-KW"/>
</dbReference>
<evidence type="ECO:0000256" key="1">
    <source>
        <dbReference type="ARBA" id="ARBA00005912"/>
    </source>
</evidence>
<dbReference type="GO" id="GO:0005739">
    <property type="term" value="C:mitochondrion"/>
    <property type="evidence" value="ECO:0007669"/>
    <property type="project" value="TreeGrafter"/>
</dbReference>
<evidence type="ECO:0000256" key="2">
    <source>
        <dbReference type="ARBA" id="ARBA00022723"/>
    </source>
</evidence>
<protein>
    <recommendedName>
        <fullName evidence="8">Cytochrome c domain-containing protein</fullName>
    </recommendedName>
</protein>
<dbReference type="GO" id="GO:0043023">
    <property type="term" value="F:ribosomal large subunit binding"/>
    <property type="evidence" value="ECO:0007669"/>
    <property type="project" value="TreeGrafter"/>
</dbReference>
<name>A0A4Q4SUL1_9PEZI</name>
<keyword evidence="4 6" id="KW-0408">Iron</keyword>
<sequence>MRTISSSLLGKIPARLELALIHQNVRGPNMASVVAAALASASASASSARYTTICRQCHDQRAPSPLLAPSAPRTIASSRRSRNPEALASLHTTSANLKKGKSRDSGGDAGKKRGAGAVAEAQDAGDAGDGGARHPTPTPEDPLDFADVRSRIARQDEHYADALKKLRSGGRFNPDVLGALRVAVTKGSPAETYPLRELAQVIPRGGRTVSILAHEAGSIRAIMSAVQASSEFNQQPQRDPDNELELVMKIEPESRDDVVRRVKAACHEWRERVRRERQRRDKLHTAWRKEGNIGPDLKRTADKQLDKIIKAKMAEIDAAEKEALKAAEGK</sequence>
<keyword evidence="6" id="KW-0349">Heme</keyword>
<feature type="compositionally biased region" description="Low complexity" evidence="7">
    <location>
        <begin position="62"/>
        <end position="72"/>
    </location>
</feature>
<proteinExistence type="inferred from homology"/>
<comment type="function">
    <text evidence="5">Necessary for protein synthesis in mitochondria. Functions as a ribosome recycling factor in mitochondria.</text>
</comment>
<dbReference type="OrthoDB" id="407355at2759"/>
<evidence type="ECO:0000259" key="8">
    <source>
        <dbReference type="PROSITE" id="PS51007"/>
    </source>
</evidence>
<feature type="region of interest" description="Disordered" evidence="7">
    <location>
        <begin position="62"/>
        <end position="144"/>
    </location>
</feature>
<keyword evidence="10" id="KW-1185">Reference proteome</keyword>
<dbReference type="Proteomes" id="UP000293360">
    <property type="component" value="Unassembled WGS sequence"/>
</dbReference>
<gene>
    <name evidence="9" type="ORF">DL764_010800</name>
</gene>
<evidence type="ECO:0000313" key="9">
    <source>
        <dbReference type="EMBL" id="RYO74541.1"/>
    </source>
</evidence>
<dbReference type="PANTHER" id="PTHR20982:SF3">
    <property type="entry name" value="MITOCHONDRIAL RIBOSOME RECYCLING FACTOR PSEUDO 1"/>
    <property type="match status" value="1"/>
</dbReference>
<accession>A0A4Q4SUL1</accession>
<evidence type="ECO:0000313" key="10">
    <source>
        <dbReference type="Proteomes" id="UP000293360"/>
    </source>
</evidence>
<dbReference type="InterPro" id="IPR023584">
    <property type="entry name" value="Ribosome_recyc_fac_dom"/>
</dbReference>
<evidence type="ECO:0000256" key="6">
    <source>
        <dbReference type="PROSITE-ProRule" id="PRU00433"/>
    </source>
</evidence>
<evidence type="ECO:0000256" key="7">
    <source>
        <dbReference type="SAM" id="MobiDB-lite"/>
    </source>
</evidence>
<dbReference type="GO" id="GO:0009055">
    <property type="term" value="F:electron transfer activity"/>
    <property type="evidence" value="ECO:0007669"/>
    <property type="project" value="InterPro"/>
</dbReference>
<dbReference type="PANTHER" id="PTHR20982">
    <property type="entry name" value="RIBOSOME RECYCLING FACTOR"/>
    <property type="match status" value="1"/>
</dbReference>
<organism evidence="9 10">
    <name type="scientific">Monosporascus ibericus</name>
    <dbReference type="NCBI Taxonomy" id="155417"/>
    <lineage>
        <taxon>Eukaryota</taxon>
        <taxon>Fungi</taxon>
        <taxon>Dikarya</taxon>
        <taxon>Ascomycota</taxon>
        <taxon>Pezizomycotina</taxon>
        <taxon>Sordariomycetes</taxon>
        <taxon>Xylariomycetidae</taxon>
        <taxon>Xylariales</taxon>
        <taxon>Xylariales incertae sedis</taxon>
        <taxon>Monosporascus</taxon>
    </lineage>
</organism>
<dbReference type="STRING" id="155417.A0A4Q4SUL1"/>
<feature type="domain" description="Cytochrome c" evidence="8">
    <location>
        <begin position="41"/>
        <end position="156"/>
    </location>
</feature>
<dbReference type="InterPro" id="IPR036191">
    <property type="entry name" value="RRF_sf"/>
</dbReference>
<feature type="compositionally biased region" description="Low complexity" evidence="7">
    <location>
        <begin position="115"/>
        <end position="125"/>
    </location>
</feature>
<dbReference type="PROSITE" id="PS51007">
    <property type="entry name" value="CYTC"/>
    <property type="match status" value="1"/>
</dbReference>
<keyword evidence="3" id="KW-0648">Protein biosynthesis</keyword>
<dbReference type="GO" id="GO:0020037">
    <property type="term" value="F:heme binding"/>
    <property type="evidence" value="ECO:0007669"/>
    <property type="project" value="InterPro"/>
</dbReference>
<feature type="compositionally biased region" description="Basic and acidic residues" evidence="7">
    <location>
        <begin position="102"/>
        <end position="111"/>
    </location>
</feature>
<dbReference type="Gene3D" id="3.30.1360.40">
    <property type="match status" value="1"/>
</dbReference>
<comment type="similarity">
    <text evidence="1">Belongs to the RRF family.</text>
</comment>
<keyword evidence="2 6" id="KW-0479">Metal-binding</keyword>
<evidence type="ECO:0000256" key="5">
    <source>
        <dbReference type="ARBA" id="ARBA00024909"/>
    </source>
</evidence>
<dbReference type="SUPFAM" id="SSF55194">
    <property type="entry name" value="Ribosome recycling factor, RRF"/>
    <property type="match status" value="1"/>
</dbReference>
<dbReference type="GO" id="GO:0006412">
    <property type="term" value="P:translation"/>
    <property type="evidence" value="ECO:0007669"/>
    <property type="project" value="UniProtKB-KW"/>
</dbReference>
<reference evidence="9 10" key="1">
    <citation type="submission" date="2018-06" db="EMBL/GenBank/DDBJ databases">
        <title>Complete Genomes of Monosporascus.</title>
        <authorList>
            <person name="Robinson A.J."/>
            <person name="Natvig D.O."/>
        </authorList>
    </citation>
    <scope>NUCLEOTIDE SEQUENCE [LARGE SCALE GENOMIC DNA]</scope>
    <source>
        <strain evidence="9 10">CBS 110550</strain>
    </source>
</reference>
<dbReference type="Pfam" id="PF01765">
    <property type="entry name" value="RRF"/>
    <property type="match status" value="1"/>
</dbReference>
<dbReference type="AlphaFoldDB" id="A0A4Q4SUL1"/>
<evidence type="ECO:0000256" key="3">
    <source>
        <dbReference type="ARBA" id="ARBA00022917"/>
    </source>
</evidence>
<dbReference type="EMBL" id="QJNU01001583">
    <property type="protein sequence ID" value="RYO74541.1"/>
    <property type="molecule type" value="Genomic_DNA"/>
</dbReference>